<accession>A0A917MY79</accession>
<evidence type="ECO:0000256" key="1">
    <source>
        <dbReference type="SAM" id="SignalP"/>
    </source>
</evidence>
<organism evidence="3 4">
    <name type="scientific">Filimonas zeae</name>
    <dbReference type="NCBI Taxonomy" id="1737353"/>
    <lineage>
        <taxon>Bacteria</taxon>
        <taxon>Pseudomonadati</taxon>
        <taxon>Bacteroidota</taxon>
        <taxon>Chitinophagia</taxon>
        <taxon>Chitinophagales</taxon>
        <taxon>Chitinophagaceae</taxon>
        <taxon>Filimonas</taxon>
    </lineage>
</organism>
<dbReference type="PANTHER" id="PTHR43283">
    <property type="entry name" value="BETA-LACTAMASE-RELATED"/>
    <property type="match status" value="1"/>
</dbReference>
<reference evidence="3" key="1">
    <citation type="journal article" date="2014" name="Int. J. Syst. Evol. Microbiol.">
        <title>Complete genome sequence of Corynebacterium casei LMG S-19264T (=DSM 44701T), isolated from a smear-ripened cheese.</title>
        <authorList>
            <consortium name="US DOE Joint Genome Institute (JGI-PGF)"/>
            <person name="Walter F."/>
            <person name="Albersmeier A."/>
            <person name="Kalinowski J."/>
            <person name="Ruckert C."/>
        </authorList>
    </citation>
    <scope>NUCLEOTIDE SEQUENCE</scope>
    <source>
        <strain evidence="3">CGMCC 1.15290</strain>
    </source>
</reference>
<keyword evidence="1" id="KW-0732">Signal</keyword>
<dbReference type="InterPro" id="IPR012338">
    <property type="entry name" value="Beta-lactam/transpept-like"/>
</dbReference>
<evidence type="ECO:0000313" key="3">
    <source>
        <dbReference type="EMBL" id="GGH69015.1"/>
    </source>
</evidence>
<dbReference type="InterPro" id="IPR001466">
    <property type="entry name" value="Beta-lactam-related"/>
</dbReference>
<feature type="signal peptide" evidence="1">
    <location>
        <begin position="1"/>
        <end position="19"/>
    </location>
</feature>
<feature type="domain" description="Beta-lactamase-related" evidence="2">
    <location>
        <begin position="47"/>
        <end position="341"/>
    </location>
</feature>
<sequence length="356" mass="40228">MNKFIFILFFLPVTIHATAQPLNGSKSALLDSLTAVVAEKDHPDIHSILIAKNGTLLYEKYFNGWTKDSLHDSRSAFKSVTSLLVGIALDKGLIKNVHQKVYSFFPEYNDFSGNNAWKKDMTIEHLLQMKAGFDCEEFNDGKDCETDMMASGDWVRFSLNLPMKDKPGTVWAYNSSAPMILSGIISRVANMSVMDFAAKYLFGPMGIQHYRWTVDPAGHGMTAGSFYILSSDFVKFGEMVLQKGLWNGKRIVSAAWLEKSTDTPIGIPDFSFLKFSRSPVAIPQPTWYGYYWYSEEVRTKNYREKVLFASGNGGQYIMLIERLGIAVVFTQGYYGSWKAKRAFDLLARYIIPAFEP</sequence>
<dbReference type="Proteomes" id="UP000627292">
    <property type="component" value="Unassembled WGS sequence"/>
</dbReference>
<dbReference type="InterPro" id="IPR050789">
    <property type="entry name" value="Diverse_Enzym_Activities"/>
</dbReference>
<dbReference type="Pfam" id="PF00144">
    <property type="entry name" value="Beta-lactamase"/>
    <property type="match status" value="1"/>
</dbReference>
<dbReference type="SUPFAM" id="SSF56601">
    <property type="entry name" value="beta-lactamase/transpeptidase-like"/>
    <property type="match status" value="1"/>
</dbReference>
<evidence type="ECO:0000313" key="4">
    <source>
        <dbReference type="Proteomes" id="UP000627292"/>
    </source>
</evidence>
<protein>
    <submittedName>
        <fullName evidence="3">6-aminohexanoate-dimer hydrolase</fullName>
    </submittedName>
</protein>
<dbReference type="AlphaFoldDB" id="A0A917MY79"/>
<dbReference type="GO" id="GO:0016787">
    <property type="term" value="F:hydrolase activity"/>
    <property type="evidence" value="ECO:0007669"/>
    <property type="project" value="UniProtKB-KW"/>
</dbReference>
<dbReference type="RefSeq" id="WP_188952848.1">
    <property type="nucleotide sequence ID" value="NZ_BMIB01000003.1"/>
</dbReference>
<dbReference type="Gene3D" id="3.40.710.10">
    <property type="entry name" value="DD-peptidase/beta-lactamase superfamily"/>
    <property type="match status" value="1"/>
</dbReference>
<proteinExistence type="predicted"/>
<keyword evidence="4" id="KW-1185">Reference proteome</keyword>
<reference evidence="3" key="2">
    <citation type="submission" date="2020-09" db="EMBL/GenBank/DDBJ databases">
        <authorList>
            <person name="Sun Q."/>
            <person name="Zhou Y."/>
        </authorList>
    </citation>
    <scope>NUCLEOTIDE SEQUENCE</scope>
    <source>
        <strain evidence="3">CGMCC 1.15290</strain>
    </source>
</reference>
<comment type="caution">
    <text evidence="3">The sequence shown here is derived from an EMBL/GenBank/DDBJ whole genome shotgun (WGS) entry which is preliminary data.</text>
</comment>
<feature type="chain" id="PRO_5037042488" evidence="1">
    <location>
        <begin position="20"/>
        <end position="356"/>
    </location>
</feature>
<gene>
    <name evidence="3" type="ORF">GCM10011379_25880</name>
</gene>
<name>A0A917MY79_9BACT</name>
<dbReference type="EMBL" id="BMIB01000003">
    <property type="protein sequence ID" value="GGH69015.1"/>
    <property type="molecule type" value="Genomic_DNA"/>
</dbReference>
<dbReference type="PANTHER" id="PTHR43283:SF7">
    <property type="entry name" value="BETA-LACTAMASE-RELATED DOMAIN-CONTAINING PROTEIN"/>
    <property type="match status" value="1"/>
</dbReference>
<evidence type="ECO:0000259" key="2">
    <source>
        <dbReference type="Pfam" id="PF00144"/>
    </source>
</evidence>
<keyword evidence="3" id="KW-0378">Hydrolase</keyword>